<name>A0ABW3B768_9FLAO</name>
<comment type="caution">
    <text evidence="2">The sequence shown here is derived from an EMBL/GenBank/DDBJ whole genome shotgun (WGS) entry which is preliminary data.</text>
</comment>
<protein>
    <recommendedName>
        <fullName evidence="4">Chemotaxis methyl-accepting receptor HlyB-like 4HB MCP domain-containing protein</fullName>
    </recommendedName>
</protein>
<evidence type="ECO:0000256" key="1">
    <source>
        <dbReference type="SAM" id="Phobius"/>
    </source>
</evidence>
<feature type="transmembrane region" description="Helical" evidence="1">
    <location>
        <begin position="6"/>
        <end position="25"/>
    </location>
</feature>
<dbReference type="Proteomes" id="UP001597012">
    <property type="component" value="Unassembled WGS sequence"/>
</dbReference>
<accession>A0ABW3B768</accession>
<dbReference type="EMBL" id="JBHTHY010000014">
    <property type="protein sequence ID" value="MFD0799173.1"/>
    <property type="molecule type" value="Genomic_DNA"/>
</dbReference>
<keyword evidence="1" id="KW-0812">Transmembrane</keyword>
<proteinExistence type="predicted"/>
<keyword evidence="1" id="KW-1133">Transmembrane helix</keyword>
<reference evidence="3" key="1">
    <citation type="journal article" date="2019" name="Int. J. Syst. Evol. Microbiol.">
        <title>The Global Catalogue of Microorganisms (GCM) 10K type strain sequencing project: providing services to taxonomists for standard genome sequencing and annotation.</title>
        <authorList>
            <consortium name="The Broad Institute Genomics Platform"/>
            <consortium name="The Broad Institute Genome Sequencing Center for Infectious Disease"/>
            <person name="Wu L."/>
            <person name="Ma J."/>
        </authorList>
    </citation>
    <scope>NUCLEOTIDE SEQUENCE [LARGE SCALE GENOMIC DNA]</scope>
    <source>
        <strain evidence="3">CCUG 61948</strain>
    </source>
</reference>
<keyword evidence="3" id="KW-1185">Reference proteome</keyword>
<organism evidence="2 3">
    <name type="scientific">Maribacter chungangensis</name>
    <dbReference type="NCBI Taxonomy" id="1069117"/>
    <lineage>
        <taxon>Bacteria</taxon>
        <taxon>Pseudomonadati</taxon>
        <taxon>Bacteroidota</taxon>
        <taxon>Flavobacteriia</taxon>
        <taxon>Flavobacteriales</taxon>
        <taxon>Flavobacteriaceae</taxon>
        <taxon>Maribacter</taxon>
    </lineage>
</organism>
<keyword evidence="1" id="KW-0472">Membrane</keyword>
<sequence length="214" mass="24321">MFTKLTVLQRISVGLILAIAFLLVLGSNRLDKRHFSTIQNTVNSVYKDRVVVQNLIYEASTIFHKKELRYSLDKTNPSVHGIENEQLESILAQFRKTELTSKEYNLLLELTASFEEFLSLEKDLSNTAITEPKKIAVLAAINVMEQQLHGLAKIQLEESEQLTELSNKSLDMNVLMSRLELGFMIVIGIAMMALIFYPVKKMVPSTEDQVSKRT</sequence>
<evidence type="ECO:0000313" key="2">
    <source>
        <dbReference type="EMBL" id="MFD0799173.1"/>
    </source>
</evidence>
<dbReference type="RefSeq" id="WP_379936075.1">
    <property type="nucleotide sequence ID" value="NZ_JBHTHY010000014.1"/>
</dbReference>
<evidence type="ECO:0008006" key="4">
    <source>
        <dbReference type="Google" id="ProtNLM"/>
    </source>
</evidence>
<gene>
    <name evidence="2" type="ORF">ACFQZJ_16985</name>
</gene>
<evidence type="ECO:0000313" key="3">
    <source>
        <dbReference type="Proteomes" id="UP001597012"/>
    </source>
</evidence>
<feature type="transmembrane region" description="Helical" evidence="1">
    <location>
        <begin position="181"/>
        <end position="199"/>
    </location>
</feature>